<dbReference type="AlphaFoldDB" id="A0A443LZN1"/>
<comment type="caution">
    <text evidence="2">The sequence shown here is derived from an EMBL/GenBank/DDBJ whole genome shotgun (WGS) entry which is preliminary data.</text>
</comment>
<proteinExistence type="predicted"/>
<evidence type="ECO:0000313" key="2">
    <source>
        <dbReference type="EMBL" id="RWR54720.1"/>
    </source>
</evidence>
<protein>
    <submittedName>
        <fullName evidence="2">Uncharacterized protein</fullName>
    </submittedName>
</protein>
<name>A0A443LZN1_9RHOB</name>
<sequence length="235" mass="26185">MARSPPAWLLRSSRKSAKPRKPDPPGAVARTEFLRTSTDVGRTIWRRWGDYRGNAGARYEEDEKTIRGIVFPDAGMHGFKLLGQRFSARLFDRQLAEIRGQVAVLTGFTALGSPITEVVQYVRSGKGQARSAAGFHRGRWHDFEERGHGLFAMRILAAERHQGRVRRDRIGDLPEAIAGGNPLDRMDRNASGDFRRLPLRGGLTAPDPIRLLRPLSVRQASPLPADGDGFQAFVH</sequence>
<feature type="region of interest" description="Disordered" evidence="1">
    <location>
        <begin position="1"/>
        <end position="28"/>
    </location>
</feature>
<dbReference type="EMBL" id="SAVA01000001">
    <property type="protein sequence ID" value="RWR54720.1"/>
    <property type="molecule type" value="Genomic_DNA"/>
</dbReference>
<reference evidence="2 3" key="2">
    <citation type="submission" date="2019-01" db="EMBL/GenBank/DDBJ databases">
        <title>Sinorhodobacter populi sp. nov. isolated from the symptomatic bark tissue of Populus euramericana canker.</title>
        <authorList>
            <person name="Xu G."/>
        </authorList>
    </citation>
    <scope>NUCLEOTIDE SEQUENCE [LARGE SCALE GENOMIC DNA]</scope>
    <source>
        <strain evidence="2 3">CGMCC 1.12963</strain>
    </source>
</reference>
<reference evidence="3" key="1">
    <citation type="submission" date="2019-01" db="EMBL/GenBank/DDBJ databases">
        <title>Sinorhodobacter populi sp. nov. isolated from the symptomatic bark tissue of Populus euramericana canker.</title>
        <authorList>
            <person name="Li Y."/>
        </authorList>
    </citation>
    <scope>NUCLEOTIDE SEQUENCE [LARGE SCALE GENOMIC DNA]</scope>
    <source>
        <strain evidence="3">CGMCC 1.12963</strain>
    </source>
</reference>
<evidence type="ECO:0000313" key="3">
    <source>
        <dbReference type="Proteomes" id="UP000288071"/>
    </source>
</evidence>
<dbReference type="Proteomes" id="UP000288071">
    <property type="component" value="Unassembled WGS sequence"/>
</dbReference>
<gene>
    <name evidence="2" type="ORF">EOW66_01235</name>
</gene>
<accession>A0A443LZN1</accession>
<evidence type="ECO:0000256" key="1">
    <source>
        <dbReference type="SAM" id="MobiDB-lite"/>
    </source>
</evidence>
<keyword evidence="3" id="KW-1185">Reference proteome</keyword>
<organism evidence="2 3">
    <name type="scientific">Paenirhodobacter huangdaonensis</name>
    <dbReference type="NCBI Taxonomy" id="2501515"/>
    <lineage>
        <taxon>Bacteria</taxon>
        <taxon>Pseudomonadati</taxon>
        <taxon>Pseudomonadota</taxon>
        <taxon>Alphaproteobacteria</taxon>
        <taxon>Rhodobacterales</taxon>
        <taxon>Rhodobacter group</taxon>
        <taxon>Paenirhodobacter</taxon>
    </lineage>
</organism>